<keyword evidence="2" id="KW-1133">Transmembrane helix</keyword>
<keyword evidence="1" id="KW-0175">Coiled coil</keyword>
<dbReference type="Proteomes" id="UP000276309">
    <property type="component" value="Chromosome"/>
</dbReference>
<protein>
    <recommendedName>
        <fullName evidence="5">Anti-sigma factor</fullName>
    </recommendedName>
</protein>
<dbReference type="EMBL" id="CP032050">
    <property type="protein sequence ID" value="AYN68040.1"/>
    <property type="molecule type" value="Genomic_DNA"/>
</dbReference>
<gene>
    <name evidence="3" type="ORF">D1013_11970</name>
</gene>
<keyword evidence="2" id="KW-0812">Transmembrane</keyword>
<accession>A0A3G2L6Z5</accession>
<evidence type="ECO:0008006" key="5">
    <source>
        <dbReference type="Google" id="ProtNLM"/>
    </source>
</evidence>
<evidence type="ECO:0000256" key="1">
    <source>
        <dbReference type="SAM" id="Coils"/>
    </source>
</evidence>
<dbReference type="OrthoDB" id="1439272at2"/>
<dbReference type="AlphaFoldDB" id="A0A3G2L6Z5"/>
<sequence>MDNFEKHIRENLEQFDEHRADRSKMWAEIEQKLSNEQKKVIPLWRRSIIQVAAAVLLLIGLSGIIGITFYGNNQTGSNTFVSQELNDIDTHYQGLVAYQVNLIKENKQLSEAEKTEFLSFMDDLDREYDELKIEMRNNLDNELLLEAIIANYKKRIELIENLLRQLNESKIKEEDYGYTL</sequence>
<evidence type="ECO:0000313" key="4">
    <source>
        <dbReference type="Proteomes" id="UP000276309"/>
    </source>
</evidence>
<feature type="transmembrane region" description="Helical" evidence="2">
    <location>
        <begin position="48"/>
        <end position="70"/>
    </location>
</feature>
<keyword evidence="4" id="KW-1185">Reference proteome</keyword>
<evidence type="ECO:0000256" key="2">
    <source>
        <dbReference type="SAM" id="Phobius"/>
    </source>
</evidence>
<evidence type="ECO:0000313" key="3">
    <source>
        <dbReference type="EMBL" id="AYN68040.1"/>
    </source>
</evidence>
<name>A0A3G2L6Z5_9FLAO</name>
<organism evidence="3 4">
    <name type="scientific">Euzebyella marina</name>
    <dbReference type="NCBI Taxonomy" id="1761453"/>
    <lineage>
        <taxon>Bacteria</taxon>
        <taxon>Pseudomonadati</taxon>
        <taxon>Bacteroidota</taxon>
        <taxon>Flavobacteriia</taxon>
        <taxon>Flavobacteriales</taxon>
        <taxon>Flavobacteriaceae</taxon>
        <taxon>Euzebyella</taxon>
    </lineage>
</organism>
<keyword evidence="2" id="KW-0472">Membrane</keyword>
<reference evidence="3 4" key="1">
    <citation type="submission" date="2018-08" db="EMBL/GenBank/DDBJ databases">
        <title>The reduced genetic potential of extracellular carbohydrate catabolism in Euzebyella marina RN62, a Flavobacteriia bacterium isolated from the hadal water.</title>
        <authorList>
            <person name="Xue C."/>
        </authorList>
    </citation>
    <scope>NUCLEOTIDE SEQUENCE [LARGE SCALE GENOMIC DNA]</scope>
    <source>
        <strain evidence="3 4">RN62</strain>
    </source>
</reference>
<dbReference type="KEGG" id="emar:D1013_11970"/>
<feature type="coiled-coil region" evidence="1">
    <location>
        <begin position="95"/>
        <end position="169"/>
    </location>
</feature>
<proteinExistence type="predicted"/>